<reference evidence="10 11" key="1">
    <citation type="journal article" date="2014" name="PLoS Genet.">
        <title>Phylogenetically driven sequencing of extremely halophilic archaea reveals strategies for static and dynamic osmo-response.</title>
        <authorList>
            <person name="Becker E.A."/>
            <person name="Seitzer P.M."/>
            <person name="Tritt A."/>
            <person name="Larsen D."/>
            <person name="Krusor M."/>
            <person name="Yao A.I."/>
            <person name="Wu D."/>
            <person name="Madern D."/>
            <person name="Eisen J.A."/>
            <person name="Darling A.E."/>
            <person name="Facciotti M.T."/>
        </authorList>
    </citation>
    <scope>NUCLEOTIDE SEQUENCE [LARGE SCALE GENOMIC DNA]</scope>
    <source>
        <strain evidence="10 11">JCM 14848</strain>
    </source>
</reference>
<proteinExistence type="predicted"/>
<dbReference type="InterPro" id="IPR002386">
    <property type="entry name" value="Amicyanin/Pseudoazurin"/>
</dbReference>
<dbReference type="PROSITE" id="PS51318">
    <property type="entry name" value="TAT"/>
    <property type="match status" value="1"/>
</dbReference>
<keyword evidence="4" id="KW-0574">Periplasm</keyword>
<keyword evidence="3 7" id="KW-0479">Metal-binding</keyword>
<feature type="domain" description="Blue (type 1) copper" evidence="9">
    <location>
        <begin position="99"/>
        <end position="184"/>
    </location>
</feature>
<evidence type="ECO:0000256" key="4">
    <source>
        <dbReference type="ARBA" id="ARBA00022764"/>
    </source>
</evidence>
<comment type="subcellular location">
    <subcellularLocation>
        <location evidence="1">Periplasm</location>
    </subcellularLocation>
</comment>
<sequence length="184" mass="18567">MTLDDFPTTRRTVLRATAAAVAGGAAGCTGGAPEATDRPEGGSDETNGGGDPSESGTTGADGPASDAGPSSNVREWMDDVSNFGGVADATGAERVTVDVGAEGNGGAYAFDPPAVRVSPGTTVVWKWTGRGGSHNVVAEGGSFESDLSAEEGYSFEHAFERSGAFEYVCEPHEAMGMKGVVVVE</sequence>
<evidence type="ECO:0000256" key="6">
    <source>
        <dbReference type="ARBA" id="ARBA00023008"/>
    </source>
</evidence>
<evidence type="ECO:0000313" key="10">
    <source>
        <dbReference type="EMBL" id="ELZ32532.1"/>
    </source>
</evidence>
<feature type="binding site" evidence="7">
    <location>
        <position position="169"/>
    </location>
    <ligand>
        <name>Cu cation</name>
        <dbReference type="ChEBI" id="CHEBI:23378"/>
    </ligand>
</feature>
<keyword evidence="6 7" id="KW-0186">Copper</keyword>
<evidence type="ECO:0000259" key="9">
    <source>
        <dbReference type="Pfam" id="PF00127"/>
    </source>
</evidence>
<evidence type="ECO:0000256" key="5">
    <source>
        <dbReference type="ARBA" id="ARBA00022982"/>
    </source>
</evidence>
<dbReference type="InterPro" id="IPR000923">
    <property type="entry name" value="BlueCu_1"/>
</dbReference>
<dbReference type="PRINTS" id="PR00155">
    <property type="entry name" value="AMICYANIN"/>
</dbReference>
<name>M0DCU3_HALPD</name>
<evidence type="ECO:0000256" key="1">
    <source>
        <dbReference type="ARBA" id="ARBA00004418"/>
    </source>
</evidence>
<evidence type="ECO:0000256" key="7">
    <source>
        <dbReference type="PIRSR" id="PIRSR602386-1"/>
    </source>
</evidence>
<dbReference type="Gene3D" id="2.60.40.420">
    <property type="entry name" value="Cupredoxins - blue copper proteins"/>
    <property type="match status" value="1"/>
</dbReference>
<evidence type="ECO:0000313" key="11">
    <source>
        <dbReference type="Proteomes" id="UP000011513"/>
    </source>
</evidence>
<dbReference type="AlphaFoldDB" id="M0DCU3"/>
<dbReference type="InterPro" id="IPR008972">
    <property type="entry name" value="Cupredoxin"/>
</dbReference>
<evidence type="ECO:0000256" key="2">
    <source>
        <dbReference type="ARBA" id="ARBA00022448"/>
    </source>
</evidence>
<dbReference type="Proteomes" id="UP000011513">
    <property type="component" value="Unassembled WGS sequence"/>
</dbReference>
<dbReference type="eggNOG" id="arCOG02921">
    <property type="taxonomic scope" value="Archaea"/>
</dbReference>
<comment type="cofactor">
    <cofactor evidence="7">
        <name>Cu cation</name>
        <dbReference type="ChEBI" id="CHEBI:23378"/>
    </cofactor>
    <text evidence="7">Binds 1 copper ion per subunit.</text>
</comment>
<dbReference type="NCBIfam" id="TIGR03102">
    <property type="entry name" value="halo_cynanin"/>
    <property type="match status" value="1"/>
</dbReference>
<accession>M0DCU3</accession>
<dbReference type="EMBL" id="AOIV01000011">
    <property type="protein sequence ID" value="ELZ32532.1"/>
    <property type="molecule type" value="Genomic_DNA"/>
</dbReference>
<keyword evidence="5" id="KW-0249">Electron transport</keyword>
<feature type="binding site" evidence="7">
    <location>
        <position position="134"/>
    </location>
    <ligand>
        <name>Cu cation</name>
        <dbReference type="ChEBI" id="CHEBI:23378"/>
    </ligand>
</feature>
<dbReference type="GO" id="GO:0042597">
    <property type="term" value="C:periplasmic space"/>
    <property type="evidence" value="ECO:0007669"/>
    <property type="project" value="UniProtKB-SubCell"/>
</dbReference>
<organism evidence="10 11">
    <name type="scientific">Halogeometricum pallidum JCM 14848</name>
    <dbReference type="NCBI Taxonomy" id="1227487"/>
    <lineage>
        <taxon>Archaea</taxon>
        <taxon>Methanobacteriati</taxon>
        <taxon>Methanobacteriota</taxon>
        <taxon>Stenosarchaea group</taxon>
        <taxon>Halobacteria</taxon>
        <taxon>Halobacteriales</taxon>
        <taxon>Haloferacaceae</taxon>
        <taxon>Halogeometricum</taxon>
    </lineage>
</organism>
<dbReference type="CDD" id="cd04220">
    <property type="entry name" value="Halocyanin"/>
    <property type="match status" value="1"/>
</dbReference>
<dbReference type="RefSeq" id="WP_008385230.1">
    <property type="nucleotide sequence ID" value="NZ_AOIV01000011.1"/>
</dbReference>
<dbReference type="InParanoid" id="M0DCU3"/>
<keyword evidence="2" id="KW-0813">Transport</keyword>
<evidence type="ECO:0000256" key="3">
    <source>
        <dbReference type="ARBA" id="ARBA00022723"/>
    </source>
</evidence>
<keyword evidence="11" id="KW-1185">Reference proteome</keyword>
<feature type="binding site" evidence="7">
    <location>
        <position position="177"/>
    </location>
    <ligand>
        <name>Cu cation</name>
        <dbReference type="ChEBI" id="CHEBI:23378"/>
    </ligand>
</feature>
<dbReference type="InterPro" id="IPR017533">
    <property type="entry name" value="Halocyanin"/>
</dbReference>
<dbReference type="GO" id="GO:0009055">
    <property type="term" value="F:electron transfer activity"/>
    <property type="evidence" value="ECO:0007669"/>
    <property type="project" value="InterPro"/>
</dbReference>
<dbReference type="OrthoDB" id="11836at2157"/>
<comment type="caution">
    <text evidence="10">The sequence shown here is derived from an EMBL/GenBank/DDBJ whole genome shotgun (WGS) entry which is preliminary data.</text>
</comment>
<protein>
    <submittedName>
        <fullName evidence="10">Halocyanin</fullName>
    </submittedName>
</protein>
<gene>
    <name evidence="10" type="ORF">C474_06922</name>
</gene>
<feature type="binding site" evidence="7">
    <location>
        <position position="172"/>
    </location>
    <ligand>
        <name>Cu cation</name>
        <dbReference type="ChEBI" id="CHEBI:23378"/>
    </ligand>
</feature>
<dbReference type="InterPro" id="IPR006311">
    <property type="entry name" value="TAT_signal"/>
</dbReference>
<evidence type="ECO:0000256" key="8">
    <source>
        <dbReference type="SAM" id="MobiDB-lite"/>
    </source>
</evidence>
<dbReference type="SUPFAM" id="SSF49503">
    <property type="entry name" value="Cupredoxins"/>
    <property type="match status" value="1"/>
</dbReference>
<dbReference type="Pfam" id="PF00127">
    <property type="entry name" value="Copper-bind"/>
    <property type="match status" value="1"/>
</dbReference>
<feature type="region of interest" description="Disordered" evidence="8">
    <location>
        <begin position="20"/>
        <end position="77"/>
    </location>
</feature>
<dbReference type="GO" id="GO:0005507">
    <property type="term" value="F:copper ion binding"/>
    <property type="evidence" value="ECO:0007669"/>
    <property type="project" value="InterPro"/>
</dbReference>